<keyword evidence="2" id="KW-0711">Selenium</keyword>
<keyword evidence="4" id="KW-1185">Reference proteome</keyword>
<dbReference type="Pfam" id="PF05694">
    <property type="entry name" value="SBP56"/>
    <property type="match status" value="1"/>
</dbReference>
<evidence type="ECO:0000256" key="2">
    <source>
        <dbReference type="ARBA" id="ARBA00023266"/>
    </source>
</evidence>
<dbReference type="PANTHER" id="PTHR23300">
    <property type="entry name" value="METHANETHIOL OXIDASE"/>
    <property type="match status" value="1"/>
</dbReference>
<evidence type="ECO:0000313" key="3">
    <source>
        <dbReference type="EMBL" id="KAK8749338.1"/>
    </source>
</evidence>
<evidence type="ECO:0008006" key="5">
    <source>
        <dbReference type="Google" id="ProtNLM"/>
    </source>
</evidence>
<sequence>DHCGADGVVCPFILPSCLLSRHTTAPHNTQLSLVNNILPRIMAARGPGYPTPLLAMKEGAREALVWVPCIRTNTGKPDYLATVDVDPRSPDYCKVIHRLYLPYLDDEIHHSGYNTCSSCYDDPSCVRNKLILPALGSSRVYVVDITDQRKPKLFKVIEPEVLKSAGVSHPHTSHCLPNGKVMISTMGDAQGKAKGSFITFDSVTFEHTGPWTRMDSEFGYDYWYQPARDVLISSEWGCPTAYFKGFNPKDVESGKYGTHLNVYSWSDQRLLQRIDLGIEGIMPLEIRFLHNPLATQGFVGCALYANVFRFYQKDDGSYAAEKVISIPPKKVEGWTLSEMPGVMTDILISLDDRFLYFSNWAHGDVRQYDISDPEHPKMVGQIFLGGSIVKGGPVKVIHDTELTEQPDPVYVKGKMLEGSPQMIQLSLDGKRLYVTDSLFSPWDKQFYPMVAKNGSVMLQIDVNTETGGLTLNHNFLVDFGKEPDGPALAHEIRYPGGDCSSDIWLPVGYTECHHNNQAKNEVTPPAKI</sequence>
<evidence type="ECO:0000256" key="1">
    <source>
        <dbReference type="ARBA" id="ARBA00005606"/>
    </source>
</evidence>
<gene>
    <name evidence="3" type="ORF">OTU49_015803</name>
</gene>
<accession>A0AAW0XXQ3</accession>
<name>A0AAW0XXQ3_CHEQU</name>
<dbReference type="SUPFAM" id="SSF75011">
    <property type="entry name" value="3-carboxy-cis,cis-mucoante lactonizing enzyme"/>
    <property type="match status" value="1"/>
</dbReference>
<feature type="non-terminal residue" evidence="3">
    <location>
        <position position="1"/>
    </location>
</feature>
<organism evidence="3 4">
    <name type="scientific">Cherax quadricarinatus</name>
    <name type="common">Australian red claw crayfish</name>
    <dbReference type="NCBI Taxonomy" id="27406"/>
    <lineage>
        <taxon>Eukaryota</taxon>
        <taxon>Metazoa</taxon>
        <taxon>Ecdysozoa</taxon>
        <taxon>Arthropoda</taxon>
        <taxon>Crustacea</taxon>
        <taxon>Multicrustacea</taxon>
        <taxon>Malacostraca</taxon>
        <taxon>Eumalacostraca</taxon>
        <taxon>Eucarida</taxon>
        <taxon>Decapoda</taxon>
        <taxon>Pleocyemata</taxon>
        <taxon>Astacidea</taxon>
        <taxon>Parastacoidea</taxon>
        <taxon>Parastacidae</taxon>
        <taxon>Cherax</taxon>
    </lineage>
</organism>
<dbReference type="GO" id="GO:0008430">
    <property type="term" value="F:selenium binding"/>
    <property type="evidence" value="ECO:0007669"/>
    <property type="project" value="InterPro"/>
</dbReference>
<reference evidence="3 4" key="1">
    <citation type="journal article" date="2024" name="BMC Genomics">
        <title>Genome assembly of redclaw crayfish (Cherax quadricarinatus) provides insights into its immune adaptation and hypoxia tolerance.</title>
        <authorList>
            <person name="Liu Z."/>
            <person name="Zheng J."/>
            <person name="Li H."/>
            <person name="Fang K."/>
            <person name="Wang S."/>
            <person name="He J."/>
            <person name="Zhou D."/>
            <person name="Weng S."/>
            <person name="Chi M."/>
            <person name="Gu Z."/>
            <person name="He J."/>
            <person name="Li F."/>
            <person name="Wang M."/>
        </authorList>
    </citation>
    <scope>NUCLEOTIDE SEQUENCE [LARGE SCALE GENOMIC DNA]</scope>
    <source>
        <strain evidence="3">ZL_2023a</strain>
    </source>
</reference>
<dbReference type="Proteomes" id="UP001445076">
    <property type="component" value="Unassembled WGS sequence"/>
</dbReference>
<comment type="similarity">
    <text evidence="1">Belongs to the selenium-binding protein family.</text>
</comment>
<protein>
    <recommendedName>
        <fullName evidence="5">Methanethiol oxidase</fullName>
    </recommendedName>
</protein>
<dbReference type="AlphaFoldDB" id="A0AAW0XXQ3"/>
<comment type="caution">
    <text evidence="3">The sequence shown here is derived from an EMBL/GenBank/DDBJ whole genome shotgun (WGS) entry which is preliminary data.</text>
</comment>
<dbReference type="EMBL" id="JARKIK010000010">
    <property type="protein sequence ID" value="KAK8749338.1"/>
    <property type="molecule type" value="Genomic_DNA"/>
</dbReference>
<proteinExistence type="inferred from homology"/>
<evidence type="ECO:0000313" key="4">
    <source>
        <dbReference type="Proteomes" id="UP001445076"/>
    </source>
</evidence>
<dbReference type="InterPro" id="IPR008826">
    <property type="entry name" value="Se-bd"/>
</dbReference>
<dbReference type="PANTHER" id="PTHR23300:SF0">
    <property type="entry name" value="METHANETHIOL OXIDASE"/>
    <property type="match status" value="1"/>
</dbReference>